<keyword evidence="3" id="KW-1185">Reference proteome</keyword>
<dbReference type="Proteomes" id="UP000826661">
    <property type="component" value="Chromosome II"/>
</dbReference>
<dbReference type="AlphaFoldDB" id="A0A8G0L4E4"/>
<feature type="transmembrane region" description="Helical" evidence="1">
    <location>
        <begin position="30"/>
        <end position="50"/>
    </location>
</feature>
<protein>
    <submittedName>
        <fullName evidence="2">Uncharacterized protein</fullName>
    </submittedName>
</protein>
<accession>A0A8G0L4E4</accession>
<evidence type="ECO:0000256" key="1">
    <source>
        <dbReference type="SAM" id="Phobius"/>
    </source>
</evidence>
<keyword evidence="1" id="KW-1133">Transmembrane helix</keyword>
<dbReference type="EMBL" id="CP075865">
    <property type="protein sequence ID" value="QYS95602.1"/>
    <property type="molecule type" value="Genomic_DNA"/>
</dbReference>
<keyword evidence="1" id="KW-0472">Membrane</keyword>
<sequence>MKYRSDTELLPGVTGYPAANRLELERTRMCGCGILICAGLPFLLGVFPVLSDYGFAHLAQRERACATLERCFCKVPSCSINGRASMRNTPALAPRLRFRVISRAARPSRLGDWQESKE</sequence>
<proteinExistence type="predicted"/>
<keyword evidence="1" id="KW-0812">Transmembrane</keyword>
<reference evidence="2 3" key="1">
    <citation type="journal article" date="2021" name="BMC Genomics">
        <title>Telomere-to-telomere genome assembly of asparaginase-producing Trichoderma simmonsii.</title>
        <authorList>
            <person name="Chung D."/>
            <person name="Kwon Y.M."/>
            <person name="Yang Y."/>
        </authorList>
    </citation>
    <scope>NUCLEOTIDE SEQUENCE [LARGE SCALE GENOMIC DNA]</scope>
    <source>
        <strain evidence="2 3">GH-Sj1</strain>
    </source>
</reference>
<name>A0A8G0L4E4_9HYPO</name>
<evidence type="ECO:0000313" key="3">
    <source>
        <dbReference type="Proteomes" id="UP000826661"/>
    </source>
</evidence>
<gene>
    <name evidence="2" type="ORF">H0G86_002883</name>
</gene>
<organism evidence="2 3">
    <name type="scientific">Trichoderma simmonsii</name>
    <dbReference type="NCBI Taxonomy" id="1491479"/>
    <lineage>
        <taxon>Eukaryota</taxon>
        <taxon>Fungi</taxon>
        <taxon>Dikarya</taxon>
        <taxon>Ascomycota</taxon>
        <taxon>Pezizomycotina</taxon>
        <taxon>Sordariomycetes</taxon>
        <taxon>Hypocreomycetidae</taxon>
        <taxon>Hypocreales</taxon>
        <taxon>Hypocreaceae</taxon>
        <taxon>Trichoderma</taxon>
    </lineage>
</organism>
<evidence type="ECO:0000313" key="2">
    <source>
        <dbReference type="EMBL" id="QYS95602.1"/>
    </source>
</evidence>